<dbReference type="PROSITE" id="PS00765">
    <property type="entry name" value="P_GLUCOSE_ISOMERASE_1"/>
    <property type="match status" value="1"/>
</dbReference>
<keyword evidence="3 7" id="KW-0312">Gluconeogenesis</keyword>
<dbReference type="EC" id="5.3.1.9" evidence="7"/>
<feature type="active site" evidence="7">
    <location>
        <position position="510"/>
    </location>
</feature>
<dbReference type="CDD" id="cd05015">
    <property type="entry name" value="SIS_PGI_1"/>
    <property type="match status" value="1"/>
</dbReference>
<keyword evidence="9" id="KW-1133">Transmembrane helix</keyword>
<comment type="caution">
    <text evidence="10">The sequence shown here is derived from an EMBL/GenBank/DDBJ whole genome shotgun (WGS) entry which is preliminary data.</text>
</comment>
<dbReference type="PANTHER" id="PTHR11469:SF1">
    <property type="entry name" value="GLUCOSE-6-PHOSPHATE ISOMERASE"/>
    <property type="match status" value="1"/>
</dbReference>
<evidence type="ECO:0000256" key="6">
    <source>
        <dbReference type="ARBA" id="ARBA00029321"/>
    </source>
</evidence>
<accession>A0A8J2Z413</accession>
<comment type="subcellular location">
    <subcellularLocation>
        <location evidence="7">Cytoplasm</location>
    </subcellularLocation>
</comment>
<reference evidence="10" key="2">
    <citation type="submission" date="2020-09" db="EMBL/GenBank/DDBJ databases">
        <authorList>
            <person name="Sun Q."/>
            <person name="Zhou Y."/>
        </authorList>
    </citation>
    <scope>NUCLEOTIDE SEQUENCE</scope>
    <source>
        <strain evidence="10">CGMCC 1.15758</strain>
    </source>
</reference>
<evidence type="ECO:0000313" key="10">
    <source>
        <dbReference type="EMBL" id="GGF93985.1"/>
    </source>
</evidence>
<dbReference type="Proteomes" id="UP000636949">
    <property type="component" value="Unassembled WGS sequence"/>
</dbReference>
<protein>
    <recommendedName>
        <fullName evidence="7">Glucose-6-phosphate isomerase</fullName>
        <shortName evidence="7">GPI</shortName>
        <ecNumber evidence="7">5.3.1.9</ecNumber>
    </recommendedName>
    <alternativeName>
        <fullName evidence="7">Phosphoglucose isomerase</fullName>
        <shortName evidence="7">PGI</shortName>
    </alternativeName>
    <alternativeName>
        <fullName evidence="7">Phosphohexose isomerase</fullName>
        <shortName evidence="7">PHI</shortName>
    </alternativeName>
</protein>
<dbReference type="AlphaFoldDB" id="A0A8J2Z413"/>
<sequence>MNRHIRQQLQHLLKTDYSSLDIKSLFKEDEDRFNKYHLQVGSLLLDYSKNKLTDDILATLFELARDAKIEKYRDKMFAGEKINTSEHRAVLHTALRDFSDQAIMVDGVDVKPEIIKERLRVKALVEKVHNGQWRGHSGKKITDVVNIGIGGSDLGPRMVVEALAPYHLNKTQVHFVSNVDAESILSVTTRLNPETTLFIVASKSFTTQETLMNAMTARKWLLEFYKQDQAAVAKHFVAVSSALDKVEAFGIDLDNCFQLWDWVGGRYSLWSSIGMAIVFAIGFAHFEDLLKGAFAMDSHFKSALLTKNMPVIVALVATLYSDFYHTQSQAILAYDERLRHLVDYLQQADMESNGKSCKKDGSLSPEQTGVVLWGGVGTNGQHAFHQLLHQGNVMVPADFIAIKKPHHSLKDHHQALLANCLAQSQALMQGKLLNDVIDELKAQGLAESEINTLAPQKVIAGNKPSNTIVIDKLTPHALGELIALYEHKIFVQGILWGINSFDQWGVELGKALGKPILMSLEQQDFDNESYDSSTKGLLKYIS</sequence>
<dbReference type="UniPathway" id="UPA00138"/>
<keyword evidence="11" id="KW-1185">Reference proteome</keyword>
<keyword evidence="9" id="KW-0812">Transmembrane</keyword>
<evidence type="ECO:0000256" key="5">
    <source>
        <dbReference type="ARBA" id="ARBA00023235"/>
    </source>
</evidence>
<dbReference type="InterPro" id="IPR001672">
    <property type="entry name" value="G6P_Isomerase"/>
</dbReference>
<dbReference type="Gene3D" id="3.40.50.10490">
    <property type="entry name" value="Glucose-6-phosphate isomerase like protein, domain 1"/>
    <property type="match status" value="2"/>
</dbReference>
<dbReference type="OrthoDB" id="140919at2"/>
<feature type="transmembrane region" description="Helical" evidence="9">
    <location>
        <begin position="267"/>
        <end position="286"/>
    </location>
</feature>
<comment type="function">
    <text evidence="7">Catalyzes the reversible isomerization of glucose-6-phosphate to fructose-6-phosphate.</text>
</comment>
<dbReference type="GO" id="GO:0006096">
    <property type="term" value="P:glycolytic process"/>
    <property type="evidence" value="ECO:0007669"/>
    <property type="project" value="UniProtKB-UniRule"/>
</dbReference>
<dbReference type="GO" id="GO:0005829">
    <property type="term" value="C:cytosol"/>
    <property type="evidence" value="ECO:0007669"/>
    <property type="project" value="TreeGrafter"/>
</dbReference>
<dbReference type="SUPFAM" id="SSF53697">
    <property type="entry name" value="SIS domain"/>
    <property type="match status" value="1"/>
</dbReference>
<dbReference type="InterPro" id="IPR046348">
    <property type="entry name" value="SIS_dom_sf"/>
</dbReference>
<gene>
    <name evidence="7 10" type="primary">pgi</name>
    <name evidence="10" type="ORF">GCM10010995_09020</name>
</gene>
<evidence type="ECO:0000256" key="9">
    <source>
        <dbReference type="SAM" id="Phobius"/>
    </source>
</evidence>
<dbReference type="UniPathway" id="UPA00109">
    <property type="reaction ID" value="UER00181"/>
</dbReference>
<dbReference type="PRINTS" id="PR00662">
    <property type="entry name" value="G6PISOMERASE"/>
</dbReference>
<evidence type="ECO:0000256" key="2">
    <source>
        <dbReference type="ARBA" id="ARBA00006604"/>
    </source>
</evidence>
<dbReference type="PROSITE" id="PS00174">
    <property type="entry name" value="P_GLUCOSE_ISOMERASE_2"/>
    <property type="match status" value="1"/>
</dbReference>
<dbReference type="InterPro" id="IPR018189">
    <property type="entry name" value="Phosphoglucose_isomerase_CS"/>
</dbReference>
<dbReference type="Gene3D" id="1.10.1390.10">
    <property type="match status" value="1"/>
</dbReference>
<dbReference type="InterPro" id="IPR035476">
    <property type="entry name" value="SIS_PGI_1"/>
</dbReference>
<dbReference type="InterPro" id="IPR035482">
    <property type="entry name" value="SIS_PGI_2"/>
</dbReference>
<reference evidence="10" key="1">
    <citation type="journal article" date="2014" name="Int. J. Syst. Evol. Microbiol.">
        <title>Complete genome sequence of Corynebacterium casei LMG S-19264T (=DSM 44701T), isolated from a smear-ripened cheese.</title>
        <authorList>
            <consortium name="US DOE Joint Genome Institute (JGI-PGF)"/>
            <person name="Walter F."/>
            <person name="Albersmeier A."/>
            <person name="Kalinowski J."/>
            <person name="Ruckert C."/>
        </authorList>
    </citation>
    <scope>NUCLEOTIDE SEQUENCE</scope>
    <source>
        <strain evidence="10">CGMCC 1.15758</strain>
    </source>
</reference>
<dbReference type="GO" id="GO:0048029">
    <property type="term" value="F:monosaccharide binding"/>
    <property type="evidence" value="ECO:0007669"/>
    <property type="project" value="TreeGrafter"/>
</dbReference>
<keyword evidence="5 7" id="KW-0413">Isomerase</keyword>
<dbReference type="RefSeq" id="WP_117001940.1">
    <property type="nucleotide sequence ID" value="NZ_BMJS01000007.1"/>
</dbReference>
<comment type="similarity">
    <text evidence="2 7 8">Belongs to the GPI family.</text>
</comment>
<dbReference type="EMBL" id="BMJS01000007">
    <property type="protein sequence ID" value="GGF93985.1"/>
    <property type="molecule type" value="Genomic_DNA"/>
</dbReference>
<feature type="active site" evidence="7">
    <location>
        <position position="382"/>
    </location>
</feature>
<dbReference type="GO" id="GO:0051156">
    <property type="term" value="P:glucose 6-phosphate metabolic process"/>
    <property type="evidence" value="ECO:0007669"/>
    <property type="project" value="TreeGrafter"/>
</dbReference>
<evidence type="ECO:0000313" key="11">
    <source>
        <dbReference type="Proteomes" id="UP000636949"/>
    </source>
</evidence>
<dbReference type="HAMAP" id="MF_00473">
    <property type="entry name" value="G6P_isomerase"/>
    <property type="match status" value="1"/>
</dbReference>
<dbReference type="GO" id="GO:0006094">
    <property type="term" value="P:gluconeogenesis"/>
    <property type="evidence" value="ECO:0007669"/>
    <property type="project" value="UniProtKB-UniRule"/>
</dbReference>
<comment type="pathway">
    <text evidence="7">Carbohydrate biosynthesis; gluconeogenesis.</text>
</comment>
<name>A0A8J2Z413_9GAMM</name>
<proteinExistence type="inferred from homology"/>
<evidence type="ECO:0000256" key="3">
    <source>
        <dbReference type="ARBA" id="ARBA00022432"/>
    </source>
</evidence>
<feature type="active site" description="Proton donor" evidence="7">
    <location>
        <position position="351"/>
    </location>
</feature>
<keyword evidence="7" id="KW-0963">Cytoplasm</keyword>
<comment type="pathway">
    <text evidence="1 7 8">Carbohydrate degradation; glycolysis; D-glyceraldehyde 3-phosphate and glycerone phosphate from D-glucose: step 2/4.</text>
</comment>
<dbReference type="Pfam" id="PF00342">
    <property type="entry name" value="PGI"/>
    <property type="match status" value="1"/>
</dbReference>
<dbReference type="GO" id="GO:0097367">
    <property type="term" value="F:carbohydrate derivative binding"/>
    <property type="evidence" value="ECO:0007669"/>
    <property type="project" value="InterPro"/>
</dbReference>
<dbReference type="PROSITE" id="PS51463">
    <property type="entry name" value="P_GLUCOSE_ISOMERASE_3"/>
    <property type="match status" value="1"/>
</dbReference>
<dbReference type="CDD" id="cd05016">
    <property type="entry name" value="SIS_PGI_2"/>
    <property type="match status" value="1"/>
</dbReference>
<dbReference type="GO" id="GO:0004347">
    <property type="term" value="F:glucose-6-phosphate isomerase activity"/>
    <property type="evidence" value="ECO:0007669"/>
    <property type="project" value="UniProtKB-UniRule"/>
</dbReference>
<dbReference type="PANTHER" id="PTHR11469">
    <property type="entry name" value="GLUCOSE-6-PHOSPHATE ISOMERASE"/>
    <property type="match status" value="1"/>
</dbReference>
<dbReference type="InterPro" id="IPR023096">
    <property type="entry name" value="G6P_Isomerase_C"/>
</dbReference>
<organism evidence="10 11">
    <name type="scientific">Cysteiniphilum litorale</name>
    <dbReference type="NCBI Taxonomy" id="2056700"/>
    <lineage>
        <taxon>Bacteria</taxon>
        <taxon>Pseudomonadati</taxon>
        <taxon>Pseudomonadota</taxon>
        <taxon>Gammaproteobacteria</taxon>
        <taxon>Thiotrichales</taxon>
        <taxon>Fastidiosibacteraceae</taxon>
        <taxon>Cysteiniphilum</taxon>
    </lineage>
</organism>
<evidence type="ECO:0000256" key="7">
    <source>
        <dbReference type="HAMAP-Rule" id="MF_00473"/>
    </source>
</evidence>
<evidence type="ECO:0000256" key="1">
    <source>
        <dbReference type="ARBA" id="ARBA00004926"/>
    </source>
</evidence>
<evidence type="ECO:0000256" key="4">
    <source>
        <dbReference type="ARBA" id="ARBA00023152"/>
    </source>
</evidence>
<comment type="catalytic activity">
    <reaction evidence="6 7 8">
        <text>alpha-D-glucose 6-phosphate = beta-D-fructose 6-phosphate</text>
        <dbReference type="Rhea" id="RHEA:11816"/>
        <dbReference type="ChEBI" id="CHEBI:57634"/>
        <dbReference type="ChEBI" id="CHEBI:58225"/>
        <dbReference type="EC" id="5.3.1.9"/>
    </reaction>
</comment>
<dbReference type="NCBIfam" id="NF001211">
    <property type="entry name" value="PRK00179.1"/>
    <property type="match status" value="1"/>
</dbReference>
<keyword evidence="4 7" id="KW-0324">Glycolysis</keyword>
<evidence type="ECO:0000256" key="8">
    <source>
        <dbReference type="RuleBase" id="RU000612"/>
    </source>
</evidence>
<keyword evidence="9" id="KW-0472">Membrane</keyword>